<keyword evidence="10" id="KW-1185">Reference proteome</keyword>
<dbReference type="PROSITE" id="PS51257">
    <property type="entry name" value="PROKAR_LIPOPROTEIN"/>
    <property type="match status" value="1"/>
</dbReference>
<dbReference type="InterPro" id="IPR050901">
    <property type="entry name" value="BP-dep_ABC_trans_perm"/>
</dbReference>
<evidence type="ECO:0000256" key="5">
    <source>
        <dbReference type="ARBA" id="ARBA00022989"/>
    </source>
</evidence>
<feature type="transmembrane region" description="Helical" evidence="7">
    <location>
        <begin position="245"/>
        <end position="266"/>
    </location>
</feature>
<keyword evidence="2 7" id="KW-0813">Transport</keyword>
<evidence type="ECO:0000256" key="4">
    <source>
        <dbReference type="ARBA" id="ARBA00022692"/>
    </source>
</evidence>
<dbReference type="CDD" id="cd06261">
    <property type="entry name" value="TM_PBP2"/>
    <property type="match status" value="1"/>
</dbReference>
<evidence type="ECO:0000256" key="2">
    <source>
        <dbReference type="ARBA" id="ARBA00022448"/>
    </source>
</evidence>
<feature type="transmembrane region" description="Helical" evidence="7">
    <location>
        <begin position="83"/>
        <end position="102"/>
    </location>
</feature>
<dbReference type="EMBL" id="CCMZ01000075">
    <property type="protein sequence ID" value="CDX28382.1"/>
    <property type="molecule type" value="Genomic_DNA"/>
</dbReference>
<evidence type="ECO:0000256" key="3">
    <source>
        <dbReference type="ARBA" id="ARBA00022475"/>
    </source>
</evidence>
<gene>
    <name evidence="9" type="ORF">MPL3356_80244</name>
</gene>
<proteinExistence type="inferred from homology"/>
<dbReference type="InterPro" id="IPR000515">
    <property type="entry name" value="MetI-like"/>
</dbReference>
<evidence type="ECO:0000313" key="9">
    <source>
        <dbReference type="EMBL" id="CDX28382.1"/>
    </source>
</evidence>
<dbReference type="Gene3D" id="1.10.3720.10">
    <property type="entry name" value="MetI-like"/>
    <property type="match status" value="1"/>
</dbReference>
<accession>A0A090EDR6</accession>
<dbReference type="SUPFAM" id="SSF161098">
    <property type="entry name" value="MetI-like"/>
    <property type="match status" value="1"/>
</dbReference>
<keyword evidence="5 7" id="KW-1133">Transmembrane helix</keyword>
<feature type="transmembrane region" description="Helical" evidence="7">
    <location>
        <begin position="190"/>
        <end position="212"/>
    </location>
</feature>
<evidence type="ECO:0000256" key="7">
    <source>
        <dbReference type="RuleBase" id="RU363032"/>
    </source>
</evidence>
<dbReference type="PANTHER" id="PTHR32243">
    <property type="entry name" value="MALTOSE TRANSPORT SYSTEM PERMEASE-RELATED"/>
    <property type="match status" value="1"/>
</dbReference>
<evidence type="ECO:0000256" key="1">
    <source>
        <dbReference type="ARBA" id="ARBA00004651"/>
    </source>
</evidence>
<dbReference type="GO" id="GO:0055085">
    <property type="term" value="P:transmembrane transport"/>
    <property type="evidence" value="ECO:0007669"/>
    <property type="project" value="InterPro"/>
</dbReference>
<protein>
    <submittedName>
        <fullName evidence="9">ABC transporter, permease protein, MalFG family</fullName>
    </submittedName>
</protein>
<dbReference type="GO" id="GO:0005886">
    <property type="term" value="C:plasma membrane"/>
    <property type="evidence" value="ECO:0007669"/>
    <property type="project" value="UniProtKB-SubCell"/>
</dbReference>
<feature type="transmembrane region" description="Helical" evidence="7">
    <location>
        <begin position="114"/>
        <end position="137"/>
    </location>
</feature>
<feature type="transmembrane region" description="Helical" evidence="7">
    <location>
        <begin position="7"/>
        <end position="32"/>
    </location>
</feature>
<keyword evidence="4 7" id="KW-0812">Transmembrane</keyword>
<dbReference type="PANTHER" id="PTHR32243:SF18">
    <property type="entry name" value="INNER MEMBRANE ABC TRANSPORTER PERMEASE PROTEIN YCJP"/>
    <property type="match status" value="1"/>
</dbReference>
<evidence type="ECO:0000313" key="10">
    <source>
        <dbReference type="Proteomes" id="UP000045285"/>
    </source>
</evidence>
<feature type="domain" description="ABC transmembrane type-1" evidence="8">
    <location>
        <begin position="77"/>
        <end position="266"/>
    </location>
</feature>
<organism evidence="9 10">
    <name type="scientific">Mesorhizobium plurifarium</name>
    <dbReference type="NCBI Taxonomy" id="69974"/>
    <lineage>
        <taxon>Bacteria</taxon>
        <taxon>Pseudomonadati</taxon>
        <taxon>Pseudomonadota</taxon>
        <taxon>Alphaproteobacteria</taxon>
        <taxon>Hyphomicrobiales</taxon>
        <taxon>Phyllobacteriaceae</taxon>
        <taxon>Mesorhizobium</taxon>
    </lineage>
</organism>
<evidence type="ECO:0000256" key="6">
    <source>
        <dbReference type="ARBA" id="ARBA00023136"/>
    </source>
</evidence>
<comment type="subcellular location">
    <subcellularLocation>
        <location evidence="1 7">Cell membrane</location>
        <topology evidence="1 7">Multi-pass membrane protein</topology>
    </subcellularLocation>
</comment>
<dbReference type="PROSITE" id="PS50928">
    <property type="entry name" value="ABC_TM1"/>
    <property type="match status" value="1"/>
</dbReference>
<dbReference type="STRING" id="69974.MPLDJ20_60394"/>
<feature type="transmembrane region" description="Helical" evidence="7">
    <location>
        <begin position="143"/>
        <end position="162"/>
    </location>
</feature>
<dbReference type="Pfam" id="PF00528">
    <property type="entry name" value="BPD_transp_1"/>
    <property type="match status" value="1"/>
</dbReference>
<dbReference type="AlphaFoldDB" id="A0A090EDR6"/>
<evidence type="ECO:0000259" key="8">
    <source>
        <dbReference type="PROSITE" id="PS50928"/>
    </source>
</evidence>
<reference evidence="10" key="1">
    <citation type="submission" date="2014-08" db="EMBL/GenBank/DDBJ databases">
        <authorList>
            <person name="Moulin L."/>
        </authorList>
    </citation>
    <scope>NUCLEOTIDE SEQUENCE [LARGE SCALE GENOMIC DNA]</scope>
</reference>
<dbReference type="InterPro" id="IPR035906">
    <property type="entry name" value="MetI-like_sf"/>
</dbReference>
<dbReference type="Proteomes" id="UP000045285">
    <property type="component" value="Unassembled WGS sequence"/>
</dbReference>
<name>A0A090EDR6_MESPL</name>
<keyword evidence="3" id="KW-1003">Cell membrane</keyword>
<sequence>MERRSPVFTVFVYACALLLAAVILAPLAWLFVMSISPAADLAAKPLRWWPQAADFSRYAQLLSRAENSAGAAFTSSLRNSLEVAGMATLAAVVLAVPAGWAVSRTPSVGWSLSMVIATYMLPPVALSVPLYMGLSWLGLLNNVFGLALIYLTILAPFTTWLMKSGFDSIPREIEAAAMIDGAGLLQTWRIITLPLAAPVVATSALFAVLLAWDEFFYALLFTSDQRAKTLTVAIADLAGGRVSDYGLIATAGVLAALPPVLIGLVMQRALISGLTSGGVKG</sequence>
<comment type="similarity">
    <text evidence="7">Belongs to the binding-protein-dependent transport system permease family.</text>
</comment>
<keyword evidence="6 7" id="KW-0472">Membrane</keyword>